<evidence type="ECO:0000256" key="4">
    <source>
        <dbReference type="ARBA" id="ARBA00022917"/>
    </source>
</evidence>
<dbReference type="EMBL" id="QOKY01000202">
    <property type="protein sequence ID" value="RMZ53044.1"/>
    <property type="molecule type" value="Genomic_DNA"/>
</dbReference>
<accession>A0A3M7KT65</accession>
<evidence type="ECO:0008006" key="8">
    <source>
        <dbReference type="Google" id="ProtNLM"/>
    </source>
</evidence>
<feature type="compositionally biased region" description="Low complexity" evidence="5">
    <location>
        <begin position="250"/>
        <end position="261"/>
    </location>
</feature>
<reference evidence="7" key="1">
    <citation type="journal article" date="2018" name="Algal Res.">
        <title>Characterization of plant carbon substrate utilization by Auxenochlorella protothecoides.</title>
        <authorList>
            <person name="Vogler B.W."/>
            <person name="Starkenburg S.R."/>
            <person name="Sudasinghe N."/>
            <person name="Schambach J.Y."/>
            <person name="Rollin J.A."/>
            <person name="Pattathil S."/>
            <person name="Barry A.N."/>
        </authorList>
    </citation>
    <scope>NUCLEOTIDE SEQUENCE [LARGE SCALE GENOMIC DNA]</scope>
    <source>
        <strain evidence="7">UTEX 25</strain>
    </source>
</reference>
<dbReference type="GO" id="GO:0003723">
    <property type="term" value="F:RNA binding"/>
    <property type="evidence" value="ECO:0007669"/>
    <property type="project" value="UniProtKB-KW"/>
</dbReference>
<dbReference type="GO" id="GO:0005852">
    <property type="term" value="C:eukaryotic translation initiation factor 3 complex"/>
    <property type="evidence" value="ECO:0007669"/>
    <property type="project" value="InterPro"/>
</dbReference>
<sequence length="261" mass="28914">MPGFKLPAIDQNDEDWGPTTVPEAFRDVPFMPYSKGDRLGRIADFSQQASQRGYQGRYRDREILPGMAVFNFEKGEEVGALDLGKYVIESFYRDEAFELVDTRVFDPKWSGIDWRSKLENQRGAALATELKNNAAKVAKWTAAALMAGVDVIKLGYVTRASPKSSEAHLLLGTQSVKPADFAAQMNLSMDNAWGIVRALLELCYDTMEEDGTYLLVRDPNKPQLRLYAVPTEASRAKAEAKKEAAEAEAPEAAAAPETPEE</sequence>
<evidence type="ECO:0000313" key="7">
    <source>
        <dbReference type="Proteomes" id="UP000279271"/>
    </source>
</evidence>
<comment type="caution">
    <text evidence="6">The sequence shown here is derived from an EMBL/GenBank/DDBJ whole genome shotgun (WGS) entry which is preliminary data.</text>
</comment>
<evidence type="ECO:0000256" key="1">
    <source>
        <dbReference type="ARBA" id="ARBA00022490"/>
    </source>
</evidence>
<dbReference type="PANTHER" id="PTHR12399:SF0">
    <property type="entry name" value="EUKARYOTIC TRANSLATION INITIATION FACTOR 3 SUBUNIT D"/>
    <property type="match status" value="1"/>
</dbReference>
<dbReference type="PANTHER" id="PTHR12399">
    <property type="entry name" value="EUKARYOTIC TRANSLATION INITIATION FACTOR 3 SUBUNIT 7"/>
    <property type="match status" value="1"/>
</dbReference>
<evidence type="ECO:0000256" key="3">
    <source>
        <dbReference type="ARBA" id="ARBA00022884"/>
    </source>
</evidence>
<dbReference type="Pfam" id="PF05091">
    <property type="entry name" value="eIF-3_zeta"/>
    <property type="match status" value="2"/>
</dbReference>
<keyword evidence="3" id="KW-0694">RNA-binding</keyword>
<feature type="non-terminal residue" evidence="6">
    <location>
        <position position="1"/>
    </location>
</feature>
<name>A0A3M7KT65_AUXPR</name>
<dbReference type="AlphaFoldDB" id="A0A3M7KT65"/>
<evidence type="ECO:0000256" key="2">
    <source>
        <dbReference type="ARBA" id="ARBA00022540"/>
    </source>
</evidence>
<gene>
    <name evidence="6" type="ORF">APUTEX25_001163</name>
</gene>
<keyword evidence="1" id="KW-0963">Cytoplasm</keyword>
<dbReference type="InterPro" id="IPR007783">
    <property type="entry name" value="eIF3d"/>
</dbReference>
<feature type="non-terminal residue" evidence="6">
    <location>
        <position position="261"/>
    </location>
</feature>
<evidence type="ECO:0000313" key="6">
    <source>
        <dbReference type="EMBL" id="RMZ53044.1"/>
    </source>
</evidence>
<dbReference type="GO" id="GO:0003743">
    <property type="term" value="F:translation initiation factor activity"/>
    <property type="evidence" value="ECO:0007669"/>
    <property type="project" value="UniProtKB-KW"/>
</dbReference>
<proteinExistence type="predicted"/>
<dbReference type="Proteomes" id="UP000279271">
    <property type="component" value="Unassembled WGS sequence"/>
</dbReference>
<evidence type="ECO:0000256" key="5">
    <source>
        <dbReference type="SAM" id="MobiDB-lite"/>
    </source>
</evidence>
<organism evidence="6 7">
    <name type="scientific">Auxenochlorella protothecoides</name>
    <name type="common">Green microalga</name>
    <name type="synonym">Chlorella protothecoides</name>
    <dbReference type="NCBI Taxonomy" id="3075"/>
    <lineage>
        <taxon>Eukaryota</taxon>
        <taxon>Viridiplantae</taxon>
        <taxon>Chlorophyta</taxon>
        <taxon>core chlorophytes</taxon>
        <taxon>Trebouxiophyceae</taxon>
        <taxon>Chlorellales</taxon>
        <taxon>Chlorellaceae</taxon>
        <taxon>Auxenochlorella</taxon>
    </lineage>
</organism>
<keyword evidence="2" id="KW-0396">Initiation factor</keyword>
<protein>
    <recommendedName>
        <fullName evidence="8">Eukaryotic translation initiation factor 3 subunit D</fullName>
    </recommendedName>
</protein>
<feature type="region of interest" description="Disordered" evidence="5">
    <location>
        <begin position="237"/>
        <end position="261"/>
    </location>
</feature>
<keyword evidence="4" id="KW-0648">Protein biosynthesis</keyword>